<accession>A0AAV1F7L0</accession>
<evidence type="ECO:0000256" key="1">
    <source>
        <dbReference type="SAM" id="MobiDB-lite"/>
    </source>
</evidence>
<protein>
    <submittedName>
        <fullName evidence="2">Tigger transposable element-derived protein 1-like</fullName>
    </submittedName>
</protein>
<organism evidence="2 3">
    <name type="scientific">Xyrichtys novacula</name>
    <name type="common">Pearly razorfish</name>
    <name type="synonym">Hemipteronotus novacula</name>
    <dbReference type="NCBI Taxonomy" id="13765"/>
    <lineage>
        <taxon>Eukaryota</taxon>
        <taxon>Metazoa</taxon>
        <taxon>Chordata</taxon>
        <taxon>Craniata</taxon>
        <taxon>Vertebrata</taxon>
        <taxon>Euteleostomi</taxon>
        <taxon>Actinopterygii</taxon>
        <taxon>Neopterygii</taxon>
        <taxon>Teleostei</taxon>
        <taxon>Neoteleostei</taxon>
        <taxon>Acanthomorphata</taxon>
        <taxon>Eupercaria</taxon>
        <taxon>Labriformes</taxon>
        <taxon>Labridae</taxon>
        <taxon>Xyrichtys</taxon>
    </lineage>
</organism>
<feature type="region of interest" description="Disordered" evidence="1">
    <location>
        <begin position="35"/>
        <end position="76"/>
    </location>
</feature>
<name>A0AAV1F7L0_XYRNO</name>
<evidence type="ECO:0000313" key="3">
    <source>
        <dbReference type="Proteomes" id="UP001178508"/>
    </source>
</evidence>
<reference evidence="2" key="1">
    <citation type="submission" date="2023-08" db="EMBL/GenBank/DDBJ databases">
        <authorList>
            <person name="Alioto T."/>
            <person name="Alioto T."/>
            <person name="Gomez Garrido J."/>
        </authorList>
    </citation>
    <scope>NUCLEOTIDE SEQUENCE</scope>
</reference>
<proteinExistence type="predicted"/>
<evidence type="ECO:0000313" key="2">
    <source>
        <dbReference type="EMBL" id="CAJ1057033.1"/>
    </source>
</evidence>
<dbReference type="AlphaFoldDB" id="A0AAV1F7L0"/>
<keyword evidence="3" id="KW-1185">Reference proteome</keyword>
<dbReference type="Proteomes" id="UP001178508">
    <property type="component" value="Chromosome 5"/>
</dbReference>
<dbReference type="EMBL" id="OY660868">
    <property type="protein sequence ID" value="CAJ1057033.1"/>
    <property type="molecule type" value="Genomic_DNA"/>
</dbReference>
<feature type="compositionally biased region" description="Acidic residues" evidence="1">
    <location>
        <begin position="8"/>
        <end position="19"/>
    </location>
</feature>
<feature type="region of interest" description="Disordered" evidence="1">
    <location>
        <begin position="1"/>
        <end position="21"/>
    </location>
</feature>
<feature type="compositionally biased region" description="Basic and acidic residues" evidence="1">
    <location>
        <begin position="57"/>
        <end position="69"/>
    </location>
</feature>
<sequence length="76" mass="8736">MAKPPSEDQGEEDEEDEIEGSMSVYKNLLAQKKKERQQLPINMLFTRKKTPAPTPSVEKDATAEQRQDEEAWSEEL</sequence>
<gene>
    <name evidence="2" type="ORF">XNOV1_A035030</name>
</gene>